<organism evidence="1 2">
    <name type="scientific">Acidiphilium iwatense</name>
    <dbReference type="NCBI Taxonomy" id="768198"/>
    <lineage>
        <taxon>Bacteria</taxon>
        <taxon>Pseudomonadati</taxon>
        <taxon>Pseudomonadota</taxon>
        <taxon>Alphaproteobacteria</taxon>
        <taxon>Acetobacterales</taxon>
        <taxon>Acidocellaceae</taxon>
        <taxon>Acidiphilium</taxon>
    </lineage>
</organism>
<accession>A0ABS9E012</accession>
<dbReference type="RefSeq" id="WP_235705633.1">
    <property type="nucleotide sequence ID" value="NZ_JAKGBZ010000047.1"/>
</dbReference>
<reference evidence="1 2" key="1">
    <citation type="submission" date="2022-01" db="EMBL/GenBank/DDBJ databases">
        <authorList>
            <person name="Won M."/>
            <person name="Kim S.-J."/>
            <person name="Kwon S.-W."/>
        </authorList>
    </citation>
    <scope>NUCLEOTIDE SEQUENCE [LARGE SCALE GENOMIC DNA]</scope>
    <source>
        <strain evidence="1 2">KCTC 23505</strain>
    </source>
</reference>
<evidence type="ECO:0000313" key="2">
    <source>
        <dbReference type="Proteomes" id="UP001521209"/>
    </source>
</evidence>
<proteinExistence type="predicted"/>
<comment type="caution">
    <text evidence="1">The sequence shown here is derived from an EMBL/GenBank/DDBJ whole genome shotgun (WGS) entry which is preliminary data.</text>
</comment>
<sequence>MPQKVDQLIIPPFPKSEPARSFAVEDVGKIESDMIAAQNAPDPARTLSWSVHDRDIQSIVSDYNN</sequence>
<keyword evidence="2" id="KW-1185">Reference proteome</keyword>
<gene>
    <name evidence="1" type="ORF">L2A60_16875</name>
</gene>
<dbReference type="EMBL" id="JAKGBZ010000047">
    <property type="protein sequence ID" value="MCF3948347.1"/>
    <property type="molecule type" value="Genomic_DNA"/>
</dbReference>
<name>A0ABS9E012_9PROT</name>
<protein>
    <submittedName>
        <fullName evidence="1">Uncharacterized protein</fullName>
    </submittedName>
</protein>
<evidence type="ECO:0000313" key="1">
    <source>
        <dbReference type="EMBL" id="MCF3948347.1"/>
    </source>
</evidence>
<dbReference type="Proteomes" id="UP001521209">
    <property type="component" value="Unassembled WGS sequence"/>
</dbReference>